<dbReference type="InterPro" id="IPR024618">
    <property type="entry name" value="DUF3857"/>
</dbReference>
<evidence type="ECO:0000259" key="2">
    <source>
        <dbReference type="Pfam" id="PF12969"/>
    </source>
</evidence>
<comment type="caution">
    <text evidence="3">The sequence shown here is derived from an EMBL/GenBank/DDBJ whole genome shotgun (WGS) entry which is preliminary data.</text>
</comment>
<dbReference type="AlphaFoldDB" id="A0A7K1YBX0"/>
<dbReference type="Gene3D" id="2.60.120.1130">
    <property type="match status" value="1"/>
</dbReference>
<feature type="chain" id="PRO_5029669685" evidence="1">
    <location>
        <begin position="21"/>
        <end position="635"/>
    </location>
</feature>
<name>A0A7K1YBX0_9SPHI</name>
<reference evidence="3 4" key="1">
    <citation type="submission" date="2019-11" db="EMBL/GenBank/DDBJ databases">
        <title>Pedobacter sp. HMF7647 Genome sequencing and assembly.</title>
        <authorList>
            <person name="Kang H."/>
            <person name="Kim H."/>
            <person name="Joh K."/>
        </authorList>
    </citation>
    <scope>NUCLEOTIDE SEQUENCE [LARGE SCALE GENOMIC DNA]</scope>
    <source>
        <strain evidence="3 4">HMF7647</strain>
    </source>
</reference>
<feature type="domain" description="DUF3857" evidence="2">
    <location>
        <begin position="56"/>
        <end position="215"/>
    </location>
</feature>
<evidence type="ECO:0000313" key="3">
    <source>
        <dbReference type="EMBL" id="MXV52087.1"/>
    </source>
</evidence>
<dbReference type="RefSeq" id="WP_160845266.1">
    <property type="nucleotide sequence ID" value="NZ_WVHT01000006.1"/>
</dbReference>
<organism evidence="3 4">
    <name type="scientific">Hufsiella arboris</name>
    <dbReference type="NCBI Taxonomy" id="2695275"/>
    <lineage>
        <taxon>Bacteria</taxon>
        <taxon>Pseudomonadati</taxon>
        <taxon>Bacteroidota</taxon>
        <taxon>Sphingobacteriia</taxon>
        <taxon>Sphingobacteriales</taxon>
        <taxon>Sphingobacteriaceae</taxon>
        <taxon>Hufsiella</taxon>
    </lineage>
</organism>
<feature type="signal peptide" evidence="1">
    <location>
        <begin position="1"/>
        <end position="20"/>
    </location>
</feature>
<gene>
    <name evidence="3" type="ORF">GS399_14000</name>
</gene>
<sequence>MIRKFLLLLSMIVSGEIANAQTNYAASDIPKNLMIRSNAVIRTHNETVEVKSYTQVIYHVKKAITVFNNNGDVHAAIDIYYTRNREARINLKGVIYNEFGMPVSKFSDKNLTDESAISDGSLYEDSRVKRFKPAIASYPYTIEYEYEQTFNQSLLLPYWKPIETTGVSVQSARFELKTFPGFSYRLKELNYAGKAISDSTKDFKSTVWTMHDAPSYRSELYSPHPETFLTSVRITPDKFSYQGVDGSFANWKEFGTWVNEKLLKGRTELPPETIASIKELVSQLPDEKSKAKKIYEYMQQKSRYISVQIGIGGFQPAKAFEVDKLSYGDCKALVNYTQALLNVAGIKSYYCIVQAGSFKRNAPADFATMQFGNHIILCLPFERDTTWLECTSKDIPFGFLSDFTDDRTVIACTESGGKIMHTPYYSPLKNKQIRKANFRIDSLGNADVTMETSFSGTQYENHDALLRLTQTEMIKKFREFYEINNIESAKISFTQNKSANPTAVETAEFTAYNYGVINGGRLYIPLNEVNSSRTINELRNRTFPVYINRGYTDVDELTFKLPGDYKIESLPENKVIKQPFGEFSVTIKKDEKSVTYTRSLILKEGNYPAEAYQQLVDFYQEIKEADNSKLVLIKR</sequence>
<dbReference type="EMBL" id="WVHT01000006">
    <property type="protein sequence ID" value="MXV52087.1"/>
    <property type="molecule type" value="Genomic_DNA"/>
</dbReference>
<dbReference type="Gene3D" id="3.10.620.30">
    <property type="match status" value="1"/>
</dbReference>
<proteinExistence type="predicted"/>
<keyword evidence="4" id="KW-1185">Reference proteome</keyword>
<dbReference type="Proteomes" id="UP000466586">
    <property type="component" value="Unassembled WGS sequence"/>
</dbReference>
<evidence type="ECO:0000256" key="1">
    <source>
        <dbReference type="SAM" id="SignalP"/>
    </source>
</evidence>
<protein>
    <submittedName>
        <fullName evidence="3">DUF3857 domain-containing protein</fullName>
    </submittedName>
</protein>
<accession>A0A7K1YBX0</accession>
<dbReference type="Gene3D" id="2.60.40.3140">
    <property type="match status" value="1"/>
</dbReference>
<dbReference type="Pfam" id="PF12969">
    <property type="entry name" value="DUF3857"/>
    <property type="match status" value="1"/>
</dbReference>
<evidence type="ECO:0000313" key="4">
    <source>
        <dbReference type="Proteomes" id="UP000466586"/>
    </source>
</evidence>
<keyword evidence="1" id="KW-0732">Signal</keyword>